<dbReference type="SUPFAM" id="SSF55874">
    <property type="entry name" value="ATPase domain of HSP90 chaperone/DNA topoisomerase II/histidine kinase"/>
    <property type="match status" value="1"/>
</dbReference>
<accession>A0A1N7B6V4</accession>
<dbReference type="PANTHER" id="PTHR43047:SF9">
    <property type="entry name" value="HISTIDINE KINASE"/>
    <property type="match status" value="1"/>
</dbReference>
<dbReference type="Proteomes" id="UP000186819">
    <property type="component" value="Unassembled WGS sequence"/>
</dbReference>
<evidence type="ECO:0000256" key="7">
    <source>
        <dbReference type="PROSITE-ProRule" id="PRU00169"/>
    </source>
</evidence>
<protein>
    <recommendedName>
        <fullName evidence="3">histidine kinase</fullName>
        <ecNumber evidence="3">2.7.13.3</ecNumber>
    </recommendedName>
</protein>
<keyword evidence="13" id="KW-1185">Reference proteome</keyword>
<dbReference type="SUPFAM" id="SSF158472">
    <property type="entry name" value="HAMP domain-like"/>
    <property type="match status" value="1"/>
</dbReference>
<dbReference type="Gene3D" id="6.10.340.10">
    <property type="match status" value="1"/>
</dbReference>
<evidence type="ECO:0000256" key="5">
    <source>
        <dbReference type="ARBA" id="ARBA00022679"/>
    </source>
</evidence>
<evidence type="ECO:0000256" key="8">
    <source>
        <dbReference type="SAM" id="Phobius"/>
    </source>
</evidence>
<keyword evidence="5" id="KW-0808">Transferase</keyword>
<dbReference type="InterPro" id="IPR019247">
    <property type="entry name" value="Histidine_kinase_BarA_N"/>
</dbReference>
<dbReference type="InterPro" id="IPR003594">
    <property type="entry name" value="HATPase_dom"/>
</dbReference>
<comment type="catalytic activity">
    <reaction evidence="1">
        <text>ATP + protein L-histidine = ADP + protein N-phospho-L-histidine.</text>
        <dbReference type="EC" id="2.7.13.3"/>
    </reaction>
</comment>
<keyword evidence="4 7" id="KW-0597">Phosphoprotein</keyword>
<dbReference type="FunFam" id="3.30.565.10:FF:000049">
    <property type="entry name" value="Two-component sensor histidine kinase"/>
    <property type="match status" value="1"/>
</dbReference>
<dbReference type="Pfam" id="PF00672">
    <property type="entry name" value="HAMP"/>
    <property type="match status" value="1"/>
</dbReference>
<feature type="domain" description="HAMP" evidence="11">
    <location>
        <begin position="201"/>
        <end position="253"/>
    </location>
</feature>
<dbReference type="GO" id="GO:0000155">
    <property type="term" value="F:phosphorelay sensor kinase activity"/>
    <property type="evidence" value="ECO:0007669"/>
    <property type="project" value="InterPro"/>
</dbReference>
<dbReference type="CDD" id="cd00082">
    <property type="entry name" value="HisKA"/>
    <property type="match status" value="1"/>
</dbReference>
<dbReference type="CDD" id="cd00156">
    <property type="entry name" value="REC"/>
    <property type="match status" value="1"/>
</dbReference>
<dbReference type="InterPro" id="IPR003661">
    <property type="entry name" value="HisK_dim/P_dom"/>
</dbReference>
<dbReference type="STRING" id="34027.SAMN05421829_11695"/>
<dbReference type="SMART" id="SM00448">
    <property type="entry name" value="REC"/>
    <property type="match status" value="1"/>
</dbReference>
<dbReference type="SMART" id="SM00304">
    <property type="entry name" value="HAMP"/>
    <property type="match status" value="1"/>
</dbReference>
<dbReference type="PRINTS" id="PR00344">
    <property type="entry name" value="BCTRLSENSOR"/>
</dbReference>
<evidence type="ECO:0000256" key="1">
    <source>
        <dbReference type="ARBA" id="ARBA00000085"/>
    </source>
</evidence>
<keyword evidence="8" id="KW-1133">Transmembrane helix</keyword>
<dbReference type="InterPro" id="IPR036890">
    <property type="entry name" value="HATPase_C_sf"/>
</dbReference>
<dbReference type="InterPro" id="IPR004358">
    <property type="entry name" value="Sig_transdc_His_kin-like_C"/>
</dbReference>
<dbReference type="InterPro" id="IPR005467">
    <property type="entry name" value="His_kinase_dom"/>
</dbReference>
<evidence type="ECO:0000256" key="3">
    <source>
        <dbReference type="ARBA" id="ARBA00012438"/>
    </source>
</evidence>
<dbReference type="EMBL" id="FTMD01000016">
    <property type="protein sequence ID" value="SIR47071.1"/>
    <property type="molecule type" value="Genomic_DNA"/>
</dbReference>
<dbReference type="SMART" id="SM00387">
    <property type="entry name" value="HATPase_c"/>
    <property type="match status" value="1"/>
</dbReference>
<keyword evidence="6 12" id="KW-0418">Kinase</keyword>
<dbReference type="Gene3D" id="1.10.287.130">
    <property type="match status" value="1"/>
</dbReference>
<evidence type="ECO:0000256" key="4">
    <source>
        <dbReference type="ARBA" id="ARBA00022553"/>
    </source>
</evidence>
<evidence type="ECO:0000256" key="6">
    <source>
        <dbReference type="ARBA" id="ARBA00022777"/>
    </source>
</evidence>
<evidence type="ECO:0000313" key="12">
    <source>
        <dbReference type="EMBL" id="SIR47071.1"/>
    </source>
</evidence>
<evidence type="ECO:0000313" key="13">
    <source>
        <dbReference type="Proteomes" id="UP000186819"/>
    </source>
</evidence>
<reference evidence="13" key="1">
    <citation type="submission" date="2017-01" db="EMBL/GenBank/DDBJ databases">
        <authorList>
            <person name="Varghese N."/>
            <person name="Submissions S."/>
        </authorList>
    </citation>
    <scope>NUCLEOTIDE SEQUENCE [LARGE SCALE GENOMIC DNA]</scope>
    <source>
        <strain evidence="13">ATCC 51758</strain>
    </source>
</reference>
<organism evidence="12 13">
    <name type="scientific">Aromatoleum tolulyticum</name>
    <dbReference type="NCBI Taxonomy" id="34027"/>
    <lineage>
        <taxon>Bacteria</taxon>
        <taxon>Pseudomonadati</taxon>
        <taxon>Pseudomonadota</taxon>
        <taxon>Betaproteobacteria</taxon>
        <taxon>Rhodocyclales</taxon>
        <taxon>Rhodocyclaceae</taxon>
        <taxon>Aromatoleum</taxon>
    </lineage>
</organism>
<sequence>MIDAWGVRARVMLVAVLPMLVLAIVLTAFYTRSRVADHEEAYHARGQAFARQLAAASEYALFSGNRDTLQRLATAMLAEDDVTGVLIVDRGGEALARSGYLDESLPVLSQLTPSRRLLDTPKTLRIIEPVVPSTVDLDDDLSGHSPGNALAAAPPPMLGAVVVDMSRARLDDRQRELLLTGSVAIVLVLLGSMMLANYMSRGVTGPIRQVAVTVERIGRGQFSARVPPVGGGTLRTLTDGVNQMAAQLASAHDDMSRQIAAATSELRASKDEAERATLSKSRFLAAASHDLRQPMHALGLFIAELAQHEHAPDAHRLVERIAASAAAMENLLDSLLDISRLDANVVQPNIRPFPLQPLLDRIAADERPGADARDLDLKARPTDAWISSDPVLFERILSNLVSNAVRYTRKGRVLVACRRRGDRLRIEVRDNGVGIPEESHDAIFQEFVQLHNPERSRDKGLGLGLPIVRRLTELLGHHLTLRSSPGRGSVFAVEVPLAKPESAPAGSESGRNPGDLGGLHVALVDDDPLARGSMQSLLTSWGCKVAAAGDAESLVDAMNREGSIPELIISDFRLDGRFNGIDVIRSLRAWKGTEIPAVLVTGDTGPDTLRQAQEEGLPLLHKPVRPARLRALLNRLPGRHD</sequence>
<feature type="transmembrane region" description="Helical" evidence="8">
    <location>
        <begin position="12"/>
        <end position="30"/>
    </location>
</feature>
<dbReference type="InterPro" id="IPR036097">
    <property type="entry name" value="HisK_dim/P_sf"/>
</dbReference>
<dbReference type="Pfam" id="PF09984">
    <property type="entry name" value="sCache_4"/>
    <property type="match status" value="1"/>
</dbReference>
<keyword evidence="8" id="KW-0812">Transmembrane</keyword>
<evidence type="ECO:0000259" key="11">
    <source>
        <dbReference type="PROSITE" id="PS50885"/>
    </source>
</evidence>
<dbReference type="Gene3D" id="3.30.565.10">
    <property type="entry name" value="Histidine kinase-like ATPase, C-terminal domain"/>
    <property type="match status" value="1"/>
</dbReference>
<dbReference type="SMART" id="SM00388">
    <property type="entry name" value="HisKA"/>
    <property type="match status" value="1"/>
</dbReference>
<dbReference type="Gene3D" id="3.40.50.2300">
    <property type="match status" value="1"/>
</dbReference>
<gene>
    <name evidence="12" type="ORF">SAMN05421829_11695</name>
</gene>
<dbReference type="EC" id="2.7.13.3" evidence="3"/>
<comment type="subcellular location">
    <subcellularLocation>
        <location evidence="2">Membrane</location>
    </subcellularLocation>
</comment>
<dbReference type="PROSITE" id="PS50885">
    <property type="entry name" value="HAMP"/>
    <property type="match status" value="1"/>
</dbReference>
<dbReference type="InterPro" id="IPR011006">
    <property type="entry name" value="CheY-like_superfamily"/>
</dbReference>
<dbReference type="CDD" id="cd06225">
    <property type="entry name" value="HAMP"/>
    <property type="match status" value="1"/>
</dbReference>
<feature type="domain" description="Response regulatory" evidence="10">
    <location>
        <begin position="520"/>
        <end position="637"/>
    </location>
</feature>
<dbReference type="GO" id="GO:0005886">
    <property type="term" value="C:plasma membrane"/>
    <property type="evidence" value="ECO:0007669"/>
    <property type="project" value="TreeGrafter"/>
</dbReference>
<dbReference type="Pfam" id="PF00512">
    <property type="entry name" value="HisKA"/>
    <property type="match status" value="1"/>
</dbReference>
<dbReference type="GO" id="GO:0009927">
    <property type="term" value="F:histidine phosphotransfer kinase activity"/>
    <property type="evidence" value="ECO:0007669"/>
    <property type="project" value="TreeGrafter"/>
</dbReference>
<dbReference type="AlphaFoldDB" id="A0A1N7B6V4"/>
<dbReference type="SUPFAM" id="SSF52172">
    <property type="entry name" value="CheY-like"/>
    <property type="match status" value="1"/>
</dbReference>
<name>A0A1N7B6V4_9RHOO</name>
<keyword evidence="8" id="KW-0472">Membrane</keyword>
<dbReference type="OrthoDB" id="6114847at2"/>
<dbReference type="SUPFAM" id="SSF47384">
    <property type="entry name" value="Homodimeric domain of signal transducing histidine kinase"/>
    <property type="match status" value="1"/>
</dbReference>
<evidence type="ECO:0000259" key="10">
    <source>
        <dbReference type="PROSITE" id="PS50110"/>
    </source>
</evidence>
<dbReference type="PANTHER" id="PTHR43047">
    <property type="entry name" value="TWO-COMPONENT HISTIDINE PROTEIN KINASE"/>
    <property type="match status" value="1"/>
</dbReference>
<dbReference type="Pfam" id="PF02518">
    <property type="entry name" value="HATPase_c"/>
    <property type="match status" value="1"/>
</dbReference>
<proteinExistence type="predicted"/>
<dbReference type="RefSeq" id="WP_076603875.1">
    <property type="nucleotide sequence ID" value="NZ_FTMD01000016.1"/>
</dbReference>
<dbReference type="InterPro" id="IPR003660">
    <property type="entry name" value="HAMP_dom"/>
</dbReference>
<feature type="modified residue" description="4-aspartylphosphate" evidence="7">
    <location>
        <position position="571"/>
    </location>
</feature>
<dbReference type="PROSITE" id="PS50110">
    <property type="entry name" value="RESPONSE_REGULATORY"/>
    <property type="match status" value="1"/>
</dbReference>
<dbReference type="InterPro" id="IPR001789">
    <property type="entry name" value="Sig_transdc_resp-reg_receiver"/>
</dbReference>
<dbReference type="Pfam" id="PF00072">
    <property type="entry name" value="Response_reg"/>
    <property type="match status" value="1"/>
</dbReference>
<feature type="transmembrane region" description="Helical" evidence="8">
    <location>
        <begin position="177"/>
        <end position="199"/>
    </location>
</feature>
<evidence type="ECO:0000259" key="9">
    <source>
        <dbReference type="PROSITE" id="PS50109"/>
    </source>
</evidence>
<evidence type="ECO:0000256" key="2">
    <source>
        <dbReference type="ARBA" id="ARBA00004370"/>
    </source>
</evidence>
<dbReference type="PROSITE" id="PS50109">
    <property type="entry name" value="HIS_KIN"/>
    <property type="match status" value="1"/>
</dbReference>
<feature type="domain" description="Histidine kinase" evidence="9">
    <location>
        <begin position="286"/>
        <end position="499"/>
    </location>
</feature>